<dbReference type="GO" id="GO:0050660">
    <property type="term" value="F:flavin adenine dinucleotide binding"/>
    <property type="evidence" value="ECO:0007669"/>
    <property type="project" value="UniProtKB-UniRule"/>
</dbReference>
<sequence>MTELPRADLTQDEGGTLRSERFGDVYFSPDDGLAETRHHFLVGNDLAKRLAQLRTAPFVVGELGFGTGLNVLALMAEAEKHPGCRLHIWTCEGFPLARDRFREVQRAAGERWPELAPYAERLADLYPEPYPGQVQLRLGERVTLTIAFGRVLPSLRSAWFEAEAWFLDGFAPSKNPDMWSPEVMLEVARLTKSRGTAATFSVAGAVRQSLEGAGFTWAKALGFGRKKHMLRAKLEAPPTRSVEKPWFTPPEALQPGPVAIIGAGIAGACLAHQLRLAGRKVVLIDREGIASGASGNPGGLVMPRLDKGDSAAARFYRDAFLYASSFYSEHTSEAFDPCGGQMAMDRQRAEAVMGNGLWPPGALAPDDHGIGVAVAGVLRPAVATRQLAQEALRGEVERISETSDGVLLHLTRGQVVEAAGVVVACGAEDELWEETPIAPSLGQIEVFEGPLPERVYTDGQYVAPLKGHLLTGATYAAHQGGRVQASELNRAENKAAAEQLLGTTVGKHIASRASLRATTPDRHPMAGALYDGSRALEAYAGLAKGLRTTYPPAPYRQGVYVLGGLGSRGLVTAPILAAHLTAQMTGGVSPLTEEQAELVHPGRFLIRGIKRGEHPPL</sequence>
<dbReference type="PANTHER" id="PTHR13847:SF283">
    <property type="entry name" value="TRNA 5-METHYLAMINOMETHYL-2-THIOURIDINE BIOSYNTHESIS BIFUNCTIONAL PROTEIN MNMC"/>
    <property type="match status" value="1"/>
</dbReference>
<keyword evidence="2 10" id="KW-0489">Methyltransferase</keyword>
<dbReference type="InterPro" id="IPR006076">
    <property type="entry name" value="FAD-dep_OxRdtase"/>
</dbReference>
<dbReference type="EC" id="2.1.1.61" evidence="10"/>
<dbReference type="EMBL" id="JANIBC010000003">
    <property type="protein sequence ID" value="MCQ8184968.1"/>
    <property type="molecule type" value="Genomic_DNA"/>
</dbReference>
<dbReference type="SUPFAM" id="SSF51905">
    <property type="entry name" value="FAD/NAD(P)-binding domain"/>
    <property type="match status" value="1"/>
</dbReference>
<evidence type="ECO:0000256" key="6">
    <source>
        <dbReference type="ARBA" id="ARBA00022694"/>
    </source>
</evidence>
<comment type="subcellular location">
    <subcellularLocation>
        <location evidence="10">Cytoplasm</location>
    </subcellularLocation>
</comment>
<evidence type="ECO:0000256" key="9">
    <source>
        <dbReference type="ARBA" id="ARBA00023268"/>
    </source>
</evidence>
<feature type="region of interest" description="tRNA (mnm(5)s(2)U34)-methyltransferase" evidence="10">
    <location>
        <begin position="1"/>
        <end position="235"/>
    </location>
</feature>
<dbReference type="InterPro" id="IPR036188">
    <property type="entry name" value="FAD/NAD-bd_sf"/>
</dbReference>
<dbReference type="EC" id="1.5.-.-" evidence="10"/>
<dbReference type="InterPro" id="IPR017610">
    <property type="entry name" value="tRNA_S-uridine_synth_MnmC_C"/>
</dbReference>
<dbReference type="NCBIfam" id="TIGR03197">
    <property type="entry name" value="MnmC_Cterm"/>
    <property type="match status" value="1"/>
</dbReference>
<keyword evidence="5 10" id="KW-0949">S-adenosyl-L-methionine</keyword>
<dbReference type="Pfam" id="PF01266">
    <property type="entry name" value="DAO"/>
    <property type="match status" value="1"/>
</dbReference>
<feature type="region of interest" description="FAD-dependent cmnm(5)s(2)U34 oxidoreductase" evidence="10">
    <location>
        <begin position="261"/>
        <end position="617"/>
    </location>
</feature>
<dbReference type="GO" id="GO:0002097">
    <property type="term" value="P:tRNA wobble base modification"/>
    <property type="evidence" value="ECO:0007669"/>
    <property type="project" value="UniProtKB-UniRule"/>
</dbReference>
<dbReference type="HAMAP" id="MF_01102">
    <property type="entry name" value="MnmC"/>
    <property type="match status" value="1"/>
</dbReference>
<keyword evidence="8 10" id="KW-0560">Oxidoreductase</keyword>
<keyword evidence="9 10" id="KW-0511">Multifunctional enzyme</keyword>
<dbReference type="Gene3D" id="3.40.50.150">
    <property type="entry name" value="Vaccinia Virus protein VP39"/>
    <property type="match status" value="1"/>
</dbReference>
<evidence type="ECO:0000256" key="8">
    <source>
        <dbReference type="ARBA" id="ARBA00023002"/>
    </source>
</evidence>
<evidence type="ECO:0000256" key="3">
    <source>
        <dbReference type="ARBA" id="ARBA00022630"/>
    </source>
</evidence>
<dbReference type="InterPro" id="IPR047785">
    <property type="entry name" value="tRNA_MNMC2"/>
</dbReference>
<comment type="similarity">
    <text evidence="10">In the N-terminal section; belongs to the methyltransferase superfamily. tRNA (mnm(5)s(2)U34)-methyltransferase family.</text>
</comment>
<proteinExistence type="inferred from homology"/>
<dbReference type="GO" id="GO:0032259">
    <property type="term" value="P:methylation"/>
    <property type="evidence" value="ECO:0007669"/>
    <property type="project" value="UniProtKB-KW"/>
</dbReference>
<dbReference type="Proteomes" id="UP001142610">
    <property type="component" value="Unassembled WGS sequence"/>
</dbReference>
<evidence type="ECO:0000313" key="13">
    <source>
        <dbReference type="EMBL" id="MCQ8184968.1"/>
    </source>
</evidence>
<evidence type="ECO:0000259" key="11">
    <source>
        <dbReference type="Pfam" id="PF01266"/>
    </source>
</evidence>
<evidence type="ECO:0000256" key="5">
    <source>
        <dbReference type="ARBA" id="ARBA00022691"/>
    </source>
</evidence>
<comment type="caution">
    <text evidence="13">The sequence shown here is derived from an EMBL/GenBank/DDBJ whole genome shotgun (WGS) entry which is preliminary data.</text>
</comment>
<dbReference type="NCBIfam" id="NF033855">
    <property type="entry name" value="tRNA_MNMC2"/>
    <property type="match status" value="1"/>
</dbReference>
<evidence type="ECO:0000256" key="10">
    <source>
        <dbReference type="HAMAP-Rule" id="MF_01102"/>
    </source>
</evidence>
<dbReference type="Gene3D" id="3.50.50.60">
    <property type="entry name" value="FAD/NAD(P)-binding domain"/>
    <property type="match status" value="1"/>
</dbReference>
<keyword evidence="3 10" id="KW-0285">Flavoprotein</keyword>
<evidence type="ECO:0000256" key="7">
    <source>
        <dbReference type="ARBA" id="ARBA00022827"/>
    </source>
</evidence>
<reference evidence="13" key="1">
    <citation type="submission" date="2022-07" db="EMBL/GenBank/DDBJ databases">
        <title>Parvularcula maris sp. nov., an algicidal bacterium isolated from seawater.</title>
        <authorList>
            <person name="Li F."/>
        </authorList>
    </citation>
    <scope>NUCLEOTIDE SEQUENCE</scope>
    <source>
        <strain evidence="13">BGMRC 0090</strain>
    </source>
</reference>
<comment type="similarity">
    <text evidence="10">In the C-terminal section; belongs to the DAO family.</text>
</comment>
<gene>
    <name evidence="10 13" type="primary">mnmC</name>
    <name evidence="13" type="ORF">NOG11_06140</name>
</gene>
<evidence type="ECO:0000256" key="1">
    <source>
        <dbReference type="ARBA" id="ARBA00022490"/>
    </source>
</evidence>
<keyword evidence="4 10" id="KW-0808">Transferase</keyword>
<evidence type="ECO:0000256" key="2">
    <source>
        <dbReference type="ARBA" id="ARBA00022603"/>
    </source>
</evidence>
<dbReference type="InterPro" id="IPR029063">
    <property type="entry name" value="SAM-dependent_MTases_sf"/>
</dbReference>
<evidence type="ECO:0000259" key="12">
    <source>
        <dbReference type="Pfam" id="PF05430"/>
    </source>
</evidence>
<organism evidence="13 14">
    <name type="scientific">Parvularcula maris</name>
    <dbReference type="NCBI Taxonomy" id="2965077"/>
    <lineage>
        <taxon>Bacteria</taxon>
        <taxon>Pseudomonadati</taxon>
        <taxon>Pseudomonadota</taxon>
        <taxon>Alphaproteobacteria</taxon>
        <taxon>Parvularculales</taxon>
        <taxon>Parvularculaceae</taxon>
        <taxon>Parvularcula</taxon>
    </lineage>
</organism>
<dbReference type="AlphaFoldDB" id="A0A9X2RJP9"/>
<comment type="catalytic activity">
    <reaction evidence="10">
        <text>5-aminomethyl-2-thiouridine(34) in tRNA + S-adenosyl-L-methionine = 5-methylaminomethyl-2-thiouridine(34) in tRNA + S-adenosyl-L-homocysteine + H(+)</text>
        <dbReference type="Rhea" id="RHEA:19569"/>
        <dbReference type="Rhea" id="RHEA-COMP:10195"/>
        <dbReference type="Rhea" id="RHEA-COMP:10197"/>
        <dbReference type="ChEBI" id="CHEBI:15378"/>
        <dbReference type="ChEBI" id="CHEBI:57856"/>
        <dbReference type="ChEBI" id="CHEBI:59789"/>
        <dbReference type="ChEBI" id="CHEBI:74454"/>
        <dbReference type="ChEBI" id="CHEBI:74455"/>
        <dbReference type="EC" id="2.1.1.61"/>
    </reaction>
</comment>
<comment type="cofactor">
    <cofactor evidence="10">
        <name>FAD</name>
        <dbReference type="ChEBI" id="CHEBI:57692"/>
    </cofactor>
</comment>
<dbReference type="Pfam" id="PF05430">
    <property type="entry name" value="Methyltransf_30"/>
    <property type="match status" value="1"/>
</dbReference>
<name>A0A9X2RJP9_9PROT</name>
<protein>
    <recommendedName>
        <fullName evidence="10">tRNA 5-methylaminomethyl-2-thiouridine biosynthesis bifunctional protein MnmC</fullName>
        <shortName evidence="10">tRNA mnm(5)s(2)U biosynthesis bifunctional protein</shortName>
    </recommendedName>
    <domain>
        <recommendedName>
            <fullName evidence="10">tRNA (mnm(5)s(2)U34)-methyltransferase</fullName>
            <ecNumber evidence="10">2.1.1.61</ecNumber>
        </recommendedName>
    </domain>
    <domain>
        <recommendedName>
            <fullName evidence="10">FAD-dependent cmnm(5)s(2)U34 oxidoreductase</fullName>
            <ecNumber evidence="10">1.5.-.-</ecNumber>
        </recommendedName>
    </domain>
</protein>
<dbReference type="InterPro" id="IPR008471">
    <property type="entry name" value="MnmC-like_methylTransf"/>
</dbReference>
<evidence type="ECO:0000256" key="4">
    <source>
        <dbReference type="ARBA" id="ARBA00022679"/>
    </source>
</evidence>
<dbReference type="PANTHER" id="PTHR13847">
    <property type="entry name" value="SARCOSINE DEHYDROGENASE-RELATED"/>
    <property type="match status" value="1"/>
</dbReference>
<comment type="function">
    <text evidence="10">Catalyzes the last two steps in the biosynthesis of 5-methylaminomethyl-2-thiouridine (mnm(5)s(2)U) at the wobble position (U34) in tRNA. Catalyzes the FAD-dependent demodification of cmnm(5)s(2)U34 to nm(5)s(2)U34, followed by the transfer of a methyl group from S-adenosyl-L-methionine to nm(5)s(2)U34, to form mnm(5)s(2)U34.</text>
</comment>
<feature type="domain" description="FAD dependent oxidoreductase" evidence="11">
    <location>
        <begin position="258"/>
        <end position="582"/>
    </location>
</feature>
<keyword evidence="6 10" id="KW-0819">tRNA processing</keyword>
<dbReference type="Gene3D" id="3.30.9.10">
    <property type="entry name" value="D-Amino Acid Oxidase, subunit A, domain 2"/>
    <property type="match status" value="1"/>
</dbReference>
<keyword evidence="1 10" id="KW-0963">Cytoplasm</keyword>
<dbReference type="GO" id="GO:0016645">
    <property type="term" value="F:oxidoreductase activity, acting on the CH-NH group of donors"/>
    <property type="evidence" value="ECO:0007669"/>
    <property type="project" value="InterPro"/>
</dbReference>
<accession>A0A9X2RJP9</accession>
<keyword evidence="7 10" id="KW-0274">FAD</keyword>
<dbReference type="GO" id="GO:0005737">
    <property type="term" value="C:cytoplasm"/>
    <property type="evidence" value="ECO:0007669"/>
    <property type="project" value="UniProtKB-SubCell"/>
</dbReference>
<evidence type="ECO:0000313" key="14">
    <source>
        <dbReference type="Proteomes" id="UP001142610"/>
    </source>
</evidence>
<dbReference type="RefSeq" id="WP_256618829.1">
    <property type="nucleotide sequence ID" value="NZ_JANIBC010000003.1"/>
</dbReference>
<feature type="domain" description="MnmC-like methyltransferase" evidence="12">
    <location>
        <begin position="113"/>
        <end position="234"/>
    </location>
</feature>
<dbReference type="GO" id="GO:0004808">
    <property type="term" value="F:tRNA (5-methylaminomethyl-2-thiouridylate)(34)-methyltransferase activity"/>
    <property type="evidence" value="ECO:0007669"/>
    <property type="project" value="UniProtKB-EC"/>
</dbReference>
<dbReference type="InterPro" id="IPR023032">
    <property type="entry name" value="tRNA_MAMT_biosynth_bifunc_MnmC"/>
</dbReference>
<keyword evidence="14" id="KW-1185">Reference proteome</keyword>